<reference evidence="2 3" key="1">
    <citation type="journal article" date="2011" name="Genome Biol.">
        <title>Comparative genome sequence analysis underscores mycoparasitism as the ancestral life style of Trichoderma.</title>
        <authorList>
            <person name="Kubicek C.P."/>
            <person name="Herrera-Estrella A."/>
            <person name="Seidl-Seiboth V."/>
            <person name="Martinez D.A."/>
            <person name="Druzhinina I.S."/>
            <person name="Thon M."/>
            <person name="Zeilinger S."/>
            <person name="Casas-Flores S."/>
            <person name="Horwitz B.A."/>
            <person name="Mukherjee P.K."/>
            <person name="Mukherjee M."/>
            <person name="Kredics L."/>
            <person name="Alcaraz L.D."/>
            <person name="Aerts A."/>
            <person name="Antal Z."/>
            <person name="Atanasova L."/>
            <person name="Cervantes-Badillo M.G."/>
            <person name="Challacombe J."/>
            <person name="Chertkov O."/>
            <person name="McCluskey K."/>
            <person name="Coulpier F."/>
            <person name="Deshpande N."/>
            <person name="von Doehren H."/>
            <person name="Ebbole D.J."/>
            <person name="Esquivel-Naranjo E.U."/>
            <person name="Fekete E."/>
            <person name="Flipphi M."/>
            <person name="Glaser F."/>
            <person name="Gomez-Rodriguez E.Y."/>
            <person name="Gruber S."/>
            <person name="Han C."/>
            <person name="Henrissat B."/>
            <person name="Hermosa R."/>
            <person name="Hernandez-Onate M."/>
            <person name="Karaffa L."/>
            <person name="Kosti I."/>
            <person name="Le Crom S."/>
            <person name="Lindquist E."/>
            <person name="Lucas S."/>
            <person name="Luebeck M."/>
            <person name="Luebeck P.S."/>
            <person name="Margeot A."/>
            <person name="Metz B."/>
            <person name="Misra M."/>
            <person name="Nevalainen H."/>
            <person name="Omann M."/>
            <person name="Packer N."/>
            <person name="Perrone G."/>
            <person name="Uresti-Rivera E.E."/>
            <person name="Salamov A."/>
            <person name="Schmoll M."/>
            <person name="Seiboth B."/>
            <person name="Shapiro H."/>
            <person name="Sukno S."/>
            <person name="Tamayo-Ramos J.A."/>
            <person name="Tisch D."/>
            <person name="Wiest A."/>
            <person name="Wilkinson H.H."/>
            <person name="Zhang M."/>
            <person name="Coutinho P.M."/>
            <person name="Kenerley C.M."/>
            <person name="Monte E."/>
            <person name="Baker S.E."/>
            <person name="Grigoriev I.V."/>
        </authorList>
    </citation>
    <scope>NUCLEOTIDE SEQUENCE [LARGE SCALE GENOMIC DNA]</scope>
    <source>
        <strain evidence="3">ATCC 20476 / IMI 206040</strain>
    </source>
</reference>
<dbReference type="PANTHER" id="PTHR35205:SF1">
    <property type="entry name" value="ZU5 DOMAIN-CONTAINING PROTEIN"/>
    <property type="match status" value="1"/>
</dbReference>
<keyword evidence="3" id="KW-1185">Reference proteome</keyword>
<dbReference type="InterPro" id="IPR011990">
    <property type="entry name" value="TPR-like_helical_dom_sf"/>
</dbReference>
<dbReference type="Gene3D" id="1.25.40.10">
    <property type="entry name" value="Tetratricopeptide repeat domain"/>
    <property type="match status" value="1"/>
</dbReference>
<feature type="domain" description="NB-ARC" evidence="1">
    <location>
        <begin position="226"/>
        <end position="388"/>
    </location>
</feature>
<comment type="caution">
    <text evidence="2">The sequence shown here is derived from an EMBL/GenBank/DDBJ whole genome shotgun (WGS) entry which is preliminary data.</text>
</comment>
<dbReference type="PRINTS" id="PR00364">
    <property type="entry name" value="DISEASERSIST"/>
</dbReference>
<sequence>MNNEFIDVWSRAWEYYNTRLSSKERNRIRHITSQEDLLLHYHALTVKYSGTKTAKSLKKTQTFVAQLRAFSTVVNTTVQAKPDIAGIVWGPLALILELQYLKEFGPRDLSARLQHALICYYAELIAQYQDAIEFLRAHPIKNFLFVNRRVTRFSIQASKRLVALQEKTAWVEAEVDWAKFKVQQEQHNNIIKLLSANAFTAMTDQLPYKELPYGRNLRFHFRAELMARMKSCLMPGTEVSRLLAVSLYGLGGVGKTQLALEFAYGHADDYDAIFWIRGETEEKLRESFLTHARLLQLGPPTGSRQDAALIRTFTKWLMTATIGSANRRVKWLMVFDNVEGEHAIDQTWPVGAHGSIILTTRNREVAAAYGHECLEVPLFTPKESLSFMLDINPYVNATKEEVGAAQSISDRLGNMPLVLNSIGSYIRMANLSYTSFLQHYTDFDTNLLFQPGNPDRFYEISIHRTWTMALRCISPAPCCQTVDTAASTLIRISLLTRSPEGNRFGCHRIVREAVLKSIASEDLAYLFDWAVFALNACFPKGLGGSPLLKEWDDCALLHPHLSALMKIYGRFRNILRPPIMLCEVIRRCAWYLSERGNFGTATEMVKEACSILQVAIEEKNHPGYFPQYMRRLTADMYNTFGTIEYELNLPDHGRQWFEKADNHRVALIEDGTLESYDVEVMAIVDGNIALTHLACGVAEPSIYAFKLLLDTFQNKSSRGDWAANLSIAYRAKGLLEDALFWCRQARDWTLEAYGTDSLSMAIVQFNTGNTLLAMKQDAAFSAFEDCLRIRQLKSPTHSYTAFVCHKLGSLLRSRADLTQAA</sequence>
<dbReference type="Proteomes" id="UP000005426">
    <property type="component" value="Unassembled WGS sequence"/>
</dbReference>
<dbReference type="SUPFAM" id="SSF48452">
    <property type="entry name" value="TPR-like"/>
    <property type="match status" value="1"/>
</dbReference>
<dbReference type="PANTHER" id="PTHR35205">
    <property type="entry name" value="NB-ARC AND TPR DOMAIN PROTEIN"/>
    <property type="match status" value="1"/>
</dbReference>
<dbReference type="Pfam" id="PF13424">
    <property type="entry name" value="TPR_12"/>
    <property type="match status" value="1"/>
</dbReference>
<dbReference type="InterPro" id="IPR002182">
    <property type="entry name" value="NB-ARC"/>
</dbReference>
<evidence type="ECO:0000259" key="1">
    <source>
        <dbReference type="Pfam" id="PF00931"/>
    </source>
</evidence>
<dbReference type="SUPFAM" id="SSF52540">
    <property type="entry name" value="P-loop containing nucleoside triphosphate hydrolases"/>
    <property type="match status" value="1"/>
</dbReference>
<dbReference type="Gene3D" id="3.40.50.300">
    <property type="entry name" value="P-loop containing nucleotide triphosphate hydrolases"/>
    <property type="match status" value="1"/>
</dbReference>
<accession>G9PBX2</accession>
<dbReference type="OrthoDB" id="6161812at2759"/>
<dbReference type="HOGENOM" id="CLU_000288_125_7_1"/>
<dbReference type="eggNOG" id="ENOG502RUFM">
    <property type="taxonomic scope" value="Eukaryota"/>
</dbReference>
<evidence type="ECO:0000313" key="3">
    <source>
        <dbReference type="Proteomes" id="UP000005426"/>
    </source>
</evidence>
<dbReference type="AlphaFoldDB" id="G9PBX2"/>
<dbReference type="EMBL" id="ABDG02000029">
    <property type="protein sequence ID" value="EHK39355.1"/>
    <property type="molecule type" value="Genomic_DNA"/>
</dbReference>
<dbReference type="KEGG" id="tatv:25784849"/>
<dbReference type="OMA" id="HEYDAST"/>
<dbReference type="Pfam" id="PF00931">
    <property type="entry name" value="NB-ARC"/>
    <property type="match status" value="1"/>
</dbReference>
<dbReference type="GeneID" id="25784849"/>
<organism evidence="2 3">
    <name type="scientific">Hypocrea atroviridis (strain ATCC 20476 / IMI 206040)</name>
    <name type="common">Trichoderma atroviride</name>
    <dbReference type="NCBI Taxonomy" id="452589"/>
    <lineage>
        <taxon>Eukaryota</taxon>
        <taxon>Fungi</taxon>
        <taxon>Dikarya</taxon>
        <taxon>Ascomycota</taxon>
        <taxon>Pezizomycotina</taxon>
        <taxon>Sordariomycetes</taxon>
        <taxon>Hypocreomycetidae</taxon>
        <taxon>Hypocreales</taxon>
        <taxon>Hypocreaceae</taxon>
        <taxon>Trichoderma</taxon>
    </lineage>
</organism>
<evidence type="ECO:0000313" key="2">
    <source>
        <dbReference type="EMBL" id="EHK39355.1"/>
    </source>
</evidence>
<dbReference type="InterPro" id="IPR027417">
    <property type="entry name" value="P-loop_NTPase"/>
</dbReference>
<proteinExistence type="predicted"/>
<name>G9PBX2_HYPAI</name>
<dbReference type="GO" id="GO:0043531">
    <property type="term" value="F:ADP binding"/>
    <property type="evidence" value="ECO:0007669"/>
    <property type="project" value="InterPro"/>
</dbReference>
<gene>
    <name evidence="2" type="ORF">TRIATDRAFT_48818</name>
</gene>
<protein>
    <recommendedName>
        <fullName evidence="1">NB-ARC domain-containing protein</fullName>
    </recommendedName>
</protein>